<protein>
    <recommendedName>
        <fullName evidence="4">FAD/NAD(P)-binding domain-containing protein</fullName>
    </recommendedName>
</protein>
<dbReference type="PROSITE" id="PS51257">
    <property type="entry name" value="PROKAR_LIPOPROTEIN"/>
    <property type="match status" value="1"/>
</dbReference>
<keyword evidence="6" id="KW-1185">Reference proteome</keyword>
<evidence type="ECO:0000259" key="4">
    <source>
        <dbReference type="Pfam" id="PF07992"/>
    </source>
</evidence>
<dbReference type="Proteomes" id="UP000271889">
    <property type="component" value="Unassembled WGS sequence"/>
</dbReference>
<dbReference type="AlphaFoldDB" id="A0A3P6T2U6"/>
<sequence length="211" mass="23283">MNFIAKSLGIGSRSMIYVIVGGGIAGVSCVRRLLVSLDESDDSIVLVSAGRRVKTVHNWTKVGQYTEQFDVSEDETVSDDPRLSHIQAEVVGWNHEKKELYLDNRTEPLKYDRLCIATGANAISPFSNKKVVTIRDTESAEQLQKRLKGAKHVAVVGNGGIATEVVFEMVGVAITWIIRDNTISSVFFTPKFSEFFRKRMAEGRLAGAFVG</sequence>
<dbReference type="Pfam" id="PF07992">
    <property type="entry name" value="Pyr_redox_2"/>
    <property type="match status" value="1"/>
</dbReference>
<accession>A0A3P6T2U6</accession>
<evidence type="ECO:0000313" key="5">
    <source>
        <dbReference type="EMBL" id="VDK61374.1"/>
    </source>
</evidence>
<name>A0A3P6T2U6_CYLGO</name>
<dbReference type="PANTHER" id="PTHR43429:SF2">
    <property type="entry name" value="PYRIDINE NUCLEOTIDE-DISULFIDE OXIDOREDUCTASE DOMAIN-CONTAINING PROTEIN 1"/>
    <property type="match status" value="1"/>
</dbReference>
<dbReference type="Gene3D" id="3.50.50.100">
    <property type="match status" value="1"/>
</dbReference>
<comment type="cofactor">
    <cofactor evidence="1">
        <name>FAD</name>
        <dbReference type="ChEBI" id="CHEBI:57692"/>
    </cofactor>
</comment>
<dbReference type="OrthoDB" id="202203at2759"/>
<evidence type="ECO:0000256" key="2">
    <source>
        <dbReference type="ARBA" id="ARBA00022630"/>
    </source>
</evidence>
<evidence type="ECO:0000256" key="1">
    <source>
        <dbReference type="ARBA" id="ARBA00001974"/>
    </source>
</evidence>
<dbReference type="InterPro" id="IPR050260">
    <property type="entry name" value="FAD-bd_OxRdtase"/>
</dbReference>
<gene>
    <name evidence="5" type="ORF">CGOC_LOCUS5288</name>
</gene>
<dbReference type="InterPro" id="IPR023753">
    <property type="entry name" value="FAD/NAD-binding_dom"/>
</dbReference>
<evidence type="ECO:0000256" key="3">
    <source>
        <dbReference type="ARBA" id="ARBA00022827"/>
    </source>
</evidence>
<organism evidence="5 6">
    <name type="scientific">Cylicostephanus goldi</name>
    <name type="common">Nematode worm</name>
    <dbReference type="NCBI Taxonomy" id="71465"/>
    <lineage>
        <taxon>Eukaryota</taxon>
        <taxon>Metazoa</taxon>
        <taxon>Ecdysozoa</taxon>
        <taxon>Nematoda</taxon>
        <taxon>Chromadorea</taxon>
        <taxon>Rhabditida</taxon>
        <taxon>Rhabditina</taxon>
        <taxon>Rhabditomorpha</taxon>
        <taxon>Strongyloidea</taxon>
        <taxon>Strongylidae</taxon>
        <taxon>Cylicostephanus</taxon>
    </lineage>
</organism>
<dbReference type="GO" id="GO:0016491">
    <property type="term" value="F:oxidoreductase activity"/>
    <property type="evidence" value="ECO:0007669"/>
    <property type="project" value="InterPro"/>
</dbReference>
<keyword evidence="3" id="KW-0274">FAD</keyword>
<dbReference type="EMBL" id="UYRV01015822">
    <property type="protein sequence ID" value="VDK61374.1"/>
    <property type="molecule type" value="Genomic_DNA"/>
</dbReference>
<feature type="domain" description="FAD/NAD(P)-binding" evidence="4">
    <location>
        <begin position="17"/>
        <end position="202"/>
    </location>
</feature>
<dbReference type="InterPro" id="IPR036188">
    <property type="entry name" value="FAD/NAD-bd_sf"/>
</dbReference>
<dbReference type="SUPFAM" id="SSF51905">
    <property type="entry name" value="FAD/NAD(P)-binding domain"/>
    <property type="match status" value="1"/>
</dbReference>
<keyword evidence="2" id="KW-0285">Flavoprotein</keyword>
<evidence type="ECO:0000313" key="6">
    <source>
        <dbReference type="Proteomes" id="UP000271889"/>
    </source>
</evidence>
<proteinExistence type="predicted"/>
<dbReference type="PANTHER" id="PTHR43429">
    <property type="entry name" value="PYRIDINE NUCLEOTIDE-DISULFIDE OXIDOREDUCTASE DOMAIN-CONTAINING"/>
    <property type="match status" value="1"/>
</dbReference>
<reference evidence="5 6" key="1">
    <citation type="submission" date="2018-11" db="EMBL/GenBank/DDBJ databases">
        <authorList>
            <consortium name="Pathogen Informatics"/>
        </authorList>
    </citation>
    <scope>NUCLEOTIDE SEQUENCE [LARGE SCALE GENOMIC DNA]</scope>
</reference>